<feature type="binding site" evidence="5">
    <location>
        <position position="281"/>
    </location>
    <ligand>
        <name>pyridoxal 5'-phosphate</name>
        <dbReference type="ChEBI" id="CHEBI:597326"/>
    </ligand>
</feature>
<dbReference type="InterPro" id="IPR015421">
    <property type="entry name" value="PyrdxlP-dep_Trfase_major"/>
</dbReference>
<evidence type="ECO:0000313" key="6">
    <source>
        <dbReference type="EMBL" id="ALA56835.1"/>
    </source>
</evidence>
<dbReference type="RefSeq" id="WP_053378262.1">
    <property type="nucleotide sequence ID" value="NZ_CP011801.1"/>
</dbReference>
<dbReference type="PANTHER" id="PTHR11986:SF79">
    <property type="entry name" value="ACETYLORNITHINE AMINOTRANSFERASE, MITOCHONDRIAL"/>
    <property type="match status" value="1"/>
</dbReference>
<accession>A0A0K2G7C3</accession>
<dbReference type="OrthoDB" id="9807885at2"/>
<dbReference type="EC" id="2.6.1.11" evidence="5"/>
<evidence type="ECO:0000256" key="4">
    <source>
        <dbReference type="ARBA" id="ARBA00022898"/>
    </source>
</evidence>
<keyword evidence="7" id="KW-1185">Reference proteome</keyword>
<comment type="pathway">
    <text evidence="5">Amino-acid biosynthesis; L-arginine biosynthesis; N(2)-acetyl-L-ornithine from L-glutamate: step 4/4.</text>
</comment>
<evidence type="ECO:0000256" key="5">
    <source>
        <dbReference type="HAMAP-Rule" id="MF_01107"/>
    </source>
</evidence>
<dbReference type="KEGG" id="nmv:NITMOv2_0399"/>
<comment type="subcellular location">
    <subcellularLocation>
        <location evidence="5">Cytoplasm</location>
    </subcellularLocation>
</comment>
<dbReference type="GO" id="GO:0003992">
    <property type="term" value="F:N2-acetyl-L-ornithine:2-oxoglutarate 5-aminotransferase activity"/>
    <property type="evidence" value="ECO:0007669"/>
    <property type="project" value="UniProtKB-UniRule"/>
</dbReference>
<dbReference type="UniPathway" id="UPA00068">
    <property type="reaction ID" value="UER00109"/>
</dbReference>
<dbReference type="InterPro" id="IPR004636">
    <property type="entry name" value="AcOrn/SuccOrn_fam"/>
</dbReference>
<dbReference type="PROSITE" id="PS00600">
    <property type="entry name" value="AA_TRANSFER_CLASS_3"/>
    <property type="match status" value="1"/>
</dbReference>
<dbReference type="InterPro" id="IPR049704">
    <property type="entry name" value="Aminotrans_3_PPA_site"/>
</dbReference>
<keyword evidence="5" id="KW-0055">Arginine biosynthesis</keyword>
<comment type="miscellaneous">
    <text evidence="5">May also have succinyldiaminopimelate aminotransferase activity, thus carrying out the corresponding step in lysine biosynthesis.</text>
</comment>
<feature type="binding site" evidence="5">
    <location>
        <begin position="223"/>
        <end position="226"/>
    </location>
    <ligand>
        <name>pyridoxal 5'-phosphate</name>
        <dbReference type="ChEBI" id="CHEBI:597326"/>
    </ligand>
</feature>
<organism evidence="6 7">
    <name type="scientific">Nitrospira moscoviensis</name>
    <dbReference type="NCBI Taxonomy" id="42253"/>
    <lineage>
        <taxon>Bacteria</taxon>
        <taxon>Pseudomonadati</taxon>
        <taxon>Nitrospirota</taxon>
        <taxon>Nitrospiria</taxon>
        <taxon>Nitrospirales</taxon>
        <taxon>Nitrospiraceae</taxon>
        <taxon>Nitrospira</taxon>
    </lineage>
</organism>
<reference evidence="6 7" key="1">
    <citation type="journal article" date="2015" name="Proc. Natl. Acad. Sci. U.S.A.">
        <title>Expanded metabolic versatility of ubiquitous nitrite-oxidizing bacteria from the genus Nitrospira.</title>
        <authorList>
            <person name="Koch H."/>
            <person name="Lucker S."/>
            <person name="Albertsen M."/>
            <person name="Kitzinger K."/>
            <person name="Herbold C."/>
            <person name="Spieck E."/>
            <person name="Nielsen P.H."/>
            <person name="Wagner M."/>
            <person name="Daims H."/>
        </authorList>
    </citation>
    <scope>NUCLEOTIDE SEQUENCE [LARGE SCALE GENOMIC DNA]</scope>
    <source>
        <strain evidence="6 7">NSP M-1</strain>
    </source>
</reference>
<feature type="binding site" evidence="5">
    <location>
        <position position="280"/>
    </location>
    <ligand>
        <name>N(2)-acetyl-L-ornithine</name>
        <dbReference type="ChEBI" id="CHEBI:57805"/>
    </ligand>
</feature>
<evidence type="ECO:0000256" key="2">
    <source>
        <dbReference type="ARBA" id="ARBA00022605"/>
    </source>
</evidence>
<evidence type="ECO:0000256" key="3">
    <source>
        <dbReference type="ARBA" id="ARBA00022679"/>
    </source>
</evidence>
<evidence type="ECO:0000256" key="1">
    <source>
        <dbReference type="ARBA" id="ARBA00022576"/>
    </source>
</evidence>
<dbReference type="PANTHER" id="PTHR11986">
    <property type="entry name" value="AMINOTRANSFERASE CLASS III"/>
    <property type="match status" value="1"/>
</dbReference>
<keyword evidence="4 5" id="KW-0663">Pyridoxal phosphate</keyword>
<dbReference type="InterPro" id="IPR015422">
    <property type="entry name" value="PyrdxlP-dep_Trfase_small"/>
</dbReference>
<dbReference type="AlphaFoldDB" id="A0A0K2G7C3"/>
<dbReference type="FunFam" id="3.40.640.10:FF:000004">
    <property type="entry name" value="Acetylornithine aminotransferase"/>
    <property type="match status" value="1"/>
</dbReference>
<dbReference type="InterPro" id="IPR015424">
    <property type="entry name" value="PyrdxlP-dep_Trfase"/>
</dbReference>
<gene>
    <name evidence="5 6" type="primary">argD</name>
    <name evidence="6" type="ORF">NITMOv2_0399</name>
</gene>
<comment type="cofactor">
    <cofactor evidence="5">
        <name>pyridoxal 5'-phosphate</name>
        <dbReference type="ChEBI" id="CHEBI:597326"/>
    </cofactor>
    <text evidence="5">Binds 1 pyridoxal phosphate per subunit.</text>
</comment>
<dbReference type="SUPFAM" id="SSF53383">
    <property type="entry name" value="PLP-dependent transferases"/>
    <property type="match status" value="1"/>
</dbReference>
<dbReference type="NCBIfam" id="NF002874">
    <property type="entry name" value="PRK03244.1"/>
    <property type="match status" value="1"/>
</dbReference>
<comment type="subunit">
    <text evidence="5">Homodimer.</text>
</comment>
<dbReference type="Gene3D" id="3.40.640.10">
    <property type="entry name" value="Type I PLP-dependent aspartate aminotransferase-like (Major domain)"/>
    <property type="match status" value="1"/>
</dbReference>
<dbReference type="PIRSF" id="PIRSF000521">
    <property type="entry name" value="Transaminase_4ab_Lys_Orn"/>
    <property type="match status" value="1"/>
</dbReference>
<keyword evidence="2 5" id="KW-0028">Amino-acid biosynthesis</keyword>
<feature type="modified residue" description="N6-(pyridoxal phosphate)lysine" evidence="5">
    <location>
        <position position="252"/>
    </location>
</feature>
<comment type="catalytic activity">
    <reaction evidence="5">
        <text>N(2)-acetyl-L-ornithine + 2-oxoglutarate = N-acetyl-L-glutamate 5-semialdehyde + L-glutamate</text>
        <dbReference type="Rhea" id="RHEA:18049"/>
        <dbReference type="ChEBI" id="CHEBI:16810"/>
        <dbReference type="ChEBI" id="CHEBI:29123"/>
        <dbReference type="ChEBI" id="CHEBI:29985"/>
        <dbReference type="ChEBI" id="CHEBI:57805"/>
        <dbReference type="EC" id="2.6.1.11"/>
    </reaction>
</comment>
<dbReference type="InterPro" id="IPR005814">
    <property type="entry name" value="Aminotrans_3"/>
</dbReference>
<dbReference type="GO" id="GO:0005737">
    <property type="term" value="C:cytoplasm"/>
    <property type="evidence" value="ECO:0007669"/>
    <property type="project" value="UniProtKB-SubCell"/>
</dbReference>
<evidence type="ECO:0000313" key="7">
    <source>
        <dbReference type="Proteomes" id="UP000069205"/>
    </source>
</evidence>
<feature type="binding site" evidence="5">
    <location>
        <begin position="105"/>
        <end position="106"/>
    </location>
    <ligand>
        <name>pyridoxal 5'-phosphate</name>
        <dbReference type="ChEBI" id="CHEBI:597326"/>
    </ligand>
</feature>
<keyword evidence="1 5" id="KW-0032">Aminotransferase</keyword>
<dbReference type="GO" id="GO:0030170">
    <property type="term" value="F:pyridoxal phosphate binding"/>
    <property type="evidence" value="ECO:0007669"/>
    <property type="project" value="InterPro"/>
</dbReference>
<comment type="similarity">
    <text evidence="5">Belongs to the class-III pyridoxal-phosphate-dependent aminotransferase family. ArgD subfamily.</text>
</comment>
<protein>
    <recommendedName>
        <fullName evidence="5">Acetylornithine aminotransferase</fullName>
        <shortName evidence="5">ACOAT</shortName>
        <ecNumber evidence="5">2.6.1.11</ecNumber>
    </recommendedName>
</protein>
<sequence>MPTEELKDDAAKYLMQTYARQPVSIVRGRGSKVYDLEGREYIDFVGGIAVNILGHGHPDLVQAIQRQAAQLIHVSNLYYTEPQVKLAQILVDHSFADRVFFCNSGAEANEAAIKLARRYGHEKHGAGRFEIITMKNSFHGRTLATITATGQEKVQKGFEPLMPGFAYAPFNDFGAIESLISDKTAAVMLEPIQGEGGVYVADEEYLKNLRELCTQKDILLIFDEVQTGMGRTGTLFAYEQLGVEPDVMTLAKGLGGGVPIGACLAKDSVAAVFTPGTHASTFGGNPLACAAALAVCRVLLEGRMLEQAKRMGEYLAKGLADCKDRHRVVRDVRGRGLLQGMELDIDAKAVVADCLARGILINATSERVLRFVPPLVITQREIDKLVDTLSAIFNQRLLAGKDTHH</sequence>
<dbReference type="HAMAP" id="MF_01107">
    <property type="entry name" value="ArgD_aminotrans_3"/>
    <property type="match status" value="1"/>
</dbReference>
<dbReference type="CDD" id="cd00610">
    <property type="entry name" value="OAT_like"/>
    <property type="match status" value="1"/>
</dbReference>
<dbReference type="NCBIfam" id="TIGR00707">
    <property type="entry name" value="argD"/>
    <property type="match status" value="1"/>
</dbReference>
<feature type="binding site" evidence="5">
    <location>
        <position position="138"/>
    </location>
    <ligand>
        <name>pyridoxal 5'-phosphate</name>
        <dbReference type="ChEBI" id="CHEBI:597326"/>
    </ligand>
</feature>
<dbReference type="PATRIC" id="fig|42253.5.peg.386"/>
<keyword evidence="3 5" id="KW-0808">Transferase</keyword>
<dbReference type="InterPro" id="IPR050103">
    <property type="entry name" value="Class-III_PLP-dep_AT"/>
</dbReference>
<name>A0A0K2G7C3_NITMO</name>
<dbReference type="Pfam" id="PF00202">
    <property type="entry name" value="Aminotran_3"/>
    <property type="match status" value="1"/>
</dbReference>
<dbReference type="NCBIfam" id="NF002325">
    <property type="entry name" value="PRK01278.1"/>
    <property type="match status" value="1"/>
</dbReference>
<dbReference type="STRING" id="42253.NITMOv2_0399"/>
<dbReference type="EMBL" id="CP011801">
    <property type="protein sequence ID" value="ALA56835.1"/>
    <property type="molecule type" value="Genomic_DNA"/>
</dbReference>
<dbReference type="GO" id="GO:0006526">
    <property type="term" value="P:L-arginine biosynthetic process"/>
    <property type="evidence" value="ECO:0007669"/>
    <property type="project" value="UniProtKB-UniRule"/>
</dbReference>
<feature type="binding site" evidence="5">
    <location>
        <position position="141"/>
    </location>
    <ligand>
        <name>N(2)-acetyl-L-ornithine</name>
        <dbReference type="ChEBI" id="CHEBI:57805"/>
    </ligand>
</feature>
<proteinExistence type="inferred from homology"/>
<dbReference type="Gene3D" id="3.90.1150.10">
    <property type="entry name" value="Aspartate Aminotransferase, domain 1"/>
    <property type="match status" value="1"/>
</dbReference>
<keyword evidence="5" id="KW-0963">Cytoplasm</keyword>
<dbReference type="Proteomes" id="UP000069205">
    <property type="component" value="Chromosome"/>
</dbReference>
<dbReference type="GO" id="GO:0042802">
    <property type="term" value="F:identical protein binding"/>
    <property type="evidence" value="ECO:0007669"/>
    <property type="project" value="TreeGrafter"/>
</dbReference>